<keyword evidence="3" id="KW-1185">Reference proteome</keyword>
<keyword evidence="1" id="KW-0732">Signal</keyword>
<dbReference type="EMBL" id="SRLO01000617">
    <property type="protein sequence ID" value="TNN50453.1"/>
    <property type="molecule type" value="Genomic_DNA"/>
</dbReference>
<name>A0A4Z2GBZ9_9TELE</name>
<proteinExistence type="predicted"/>
<organism evidence="2 3">
    <name type="scientific">Liparis tanakae</name>
    <name type="common">Tanaka's snailfish</name>
    <dbReference type="NCBI Taxonomy" id="230148"/>
    <lineage>
        <taxon>Eukaryota</taxon>
        <taxon>Metazoa</taxon>
        <taxon>Chordata</taxon>
        <taxon>Craniata</taxon>
        <taxon>Vertebrata</taxon>
        <taxon>Euteleostomi</taxon>
        <taxon>Actinopterygii</taxon>
        <taxon>Neopterygii</taxon>
        <taxon>Teleostei</taxon>
        <taxon>Neoteleostei</taxon>
        <taxon>Acanthomorphata</taxon>
        <taxon>Eupercaria</taxon>
        <taxon>Perciformes</taxon>
        <taxon>Cottioidei</taxon>
        <taxon>Cottales</taxon>
        <taxon>Liparidae</taxon>
        <taxon>Liparis</taxon>
    </lineage>
</organism>
<accession>A0A4Z2GBZ9</accession>
<evidence type="ECO:0000256" key="1">
    <source>
        <dbReference type="SAM" id="SignalP"/>
    </source>
</evidence>
<dbReference type="Proteomes" id="UP000314294">
    <property type="component" value="Unassembled WGS sequence"/>
</dbReference>
<protein>
    <submittedName>
        <fullName evidence="2">Uncharacterized protein</fullName>
    </submittedName>
</protein>
<feature type="chain" id="PRO_5021495563" evidence="1">
    <location>
        <begin position="25"/>
        <end position="60"/>
    </location>
</feature>
<reference evidence="2 3" key="1">
    <citation type="submission" date="2019-03" db="EMBL/GenBank/DDBJ databases">
        <title>First draft genome of Liparis tanakae, snailfish: a comprehensive survey of snailfish specific genes.</title>
        <authorList>
            <person name="Kim W."/>
            <person name="Song I."/>
            <person name="Jeong J.-H."/>
            <person name="Kim D."/>
            <person name="Kim S."/>
            <person name="Ryu S."/>
            <person name="Song J.Y."/>
            <person name="Lee S.K."/>
        </authorList>
    </citation>
    <scope>NUCLEOTIDE SEQUENCE [LARGE SCALE GENOMIC DNA]</scope>
    <source>
        <tissue evidence="2">Muscle</tissue>
    </source>
</reference>
<gene>
    <name evidence="2" type="ORF">EYF80_039379</name>
</gene>
<evidence type="ECO:0000313" key="3">
    <source>
        <dbReference type="Proteomes" id="UP000314294"/>
    </source>
</evidence>
<evidence type="ECO:0000313" key="2">
    <source>
        <dbReference type="EMBL" id="TNN50453.1"/>
    </source>
</evidence>
<feature type="signal peptide" evidence="1">
    <location>
        <begin position="1"/>
        <end position="24"/>
    </location>
</feature>
<comment type="caution">
    <text evidence="2">The sequence shown here is derived from an EMBL/GenBank/DDBJ whole genome shotgun (WGS) entry which is preliminary data.</text>
</comment>
<sequence>MNLLSIDFWMAVASLLIVPVKQLADVTFNYAGISSGAVEAERTYNATQSKGGVALQFAMK</sequence>
<dbReference type="AlphaFoldDB" id="A0A4Z2GBZ9"/>